<dbReference type="EMBL" id="FORU01000006">
    <property type="protein sequence ID" value="SFJ37226.1"/>
    <property type="molecule type" value="Genomic_DNA"/>
</dbReference>
<dbReference type="SUPFAM" id="SSF55120">
    <property type="entry name" value="Pseudouridine synthase"/>
    <property type="match status" value="1"/>
</dbReference>
<feature type="coiled-coil region" evidence="1">
    <location>
        <begin position="209"/>
        <end position="243"/>
    </location>
</feature>
<reference evidence="4" key="1">
    <citation type="submission" date="2016-10" db="EMBL/GenBank/DDBJ databases">
        <authorList>
            <person name="Varghese N."/>
            <person name="Submissions S."/>
        </authorList>
    </citation>
    <scope>NUCLEOTIDE SEQUENCE [LARGE SCALE GENOMIC DNA]</scope>
    <source>
        <strain evidence="4">DSM 26542</strain>
    </source>
</reference>
<dbReference type="GO" id="GO:0140098">
    <property type="term" value="F:catalytic activity, acting on RNA"/>
    <property type="evidence" value="ECO:0007669"/>
    <property type="project" value="UniProtKB-ARBA"/>
</dbReference>
<dbReference type="RefSeq" id="WP_090678751.1">
    <property type="nucleotide sequence ID" value="NZ_FORU01000006.1"/>
</dbReference>
<organism evidence="3 4">
    <name type="scientific">Myroides guanonis</name>
    <dbReference type="NCBI Taxonomy" id="1150112"/>
    <lineage>
        <taxon>Bacteria</taxon>
        <taxon>Pseudomonadati</taxon>
        <taxon>Bacteroidota</taxon>
        <taxon>Flavobacteriia</taxon>
        <taxon>Flavobacteriales</taxon>
        <taxon>Flavobacteriaceae</taxon>
        <taxon>Myroides</taxon>
    </lineage>
</organism>
<dbReference type="GO" id="GO:0000455">
    <property type="term" value="P:enzyme-directed rRNA pseudouridine synthesis"/>
    <property type="evidence" value="ECO:0007669"/>
    <property type="project" value="TreeGrafter"/>
</dbReference>
<sequence>MNPLNKVLRSFKADISSIELPKRFTFPFFYEPHPLCVVASLELQQELIENKDIQSLFDTSSKICLPYGKMFGVLIVQKKDNSIGYLTAYSGKLGHLENIENFVPPVFDLWNKDGFFKAEESVLNQINKEIEELESNPEFLLLHEKLSSAIATSEVLIKEKKEQLKTQKATRKKQRETNNFSLDSESYKMFQEDLIKQSLRDKHELKILINQWTDTIASINNSLDTLTNRLKEKKALRKEKSNLLQTKLFQQYQFLNIRGEQKDLIEIFENTTEKNPPAATGDCAAPKLLQYAFLHQLKPLAMAEFWWGNAPKSEIRKHKNFYPACRGKCEPILGHMLEGMDIDENLLINPQEIIGELKIVYDDEDIVIVNKPSELLSVPGINIQDSVYTRIKALYPNATGPLIVHRLDMATSGLLIVAKNKESHKSLQKQFLKKIVKKRYIALLDKELTTKNGVINLPLRVDLEDRPRQLVCFEYGKNAETHWELIESINNKSKVYFYPITGRTHQLRVHASHISGLNSPIVGDDLYGKKDNRLHLHAESIGFHHPRSYEWVQFNVKEDF</sequence>
<dbReference type="OrthoDB" id="9807829at2"/>
<dbReference type="CDD" id="cd02869">
    <property type="entry name" value="PseudoU_synth_RluA_like"/>
    <property type="match status" value="1"/>
</dbReference>
<proteinExistence type="predicted"/>
<gene>
    <name evidence="3" type="ORF">SAMN04487893_106119</name>
</gene>
<dbReference type="Gene3D" id="3.30.2350.10">
    <property type="entry name" value="Pseudouridine synthase"/>
    <property type="match status" value="1"/>
</dbReference>
<dbReference type="InterPro" id="IPR006224">
    <property type="entry name" value="PsdUridine_synth_RluA-like_CS"/>
</dbReference>
<dbReference type="InterPro" id="IPR006145">
    <property type="entry name" value="PsdUridine_synth_RsuA/RluA"/>
</dbReference>
<dbReference type="InterPro" id="IPR020103">
    <property type="entry name" value="PsdUridine_synth_cat_dom_sf"/>
</dbReference>
<dbReference type="STRING" id="1150112.SAMN04487893_106119"/>
<protein>
    <submittedName>
        <fullName evidence="3">tRNA pseudouridine32 synthase / 23S rRNA pseudouridine746 synthase</fullName>
    </submittedName>
</protein>
<dbReference type="Proteomes" id="UP000243887">
    <property type="component" value="Unassembled WGS sequence"/>
</dbReference>
<dbReference type="PANTHER" id="PTHR21600:SF89">
    <property type="entry name" value="RIBOSOMAL LARGE SUBUNIT PSEUDOURIDINE SYNTHASE A"/>
    <property type="match status" value="1"/>
</dbReference>
<evidence type="ECO:0000313" key="3">
    <source>
        <dbReference type="EMBL" id="SFJ37226.1"/>
    </source>
</evidence>
<feature type="coiled-coil region" evidence="1">
    <location>
        <begin position="116"/>
        <end position="177"/>
    </location>
</feature>
<dbReference type="InterPro" id="IPR050188">
    <property type="entry name" value="RluA_PseudoU_synthase"/>
</dbReference>
<evidence type="ECO:0000259" key="2">
    <source>
        <dbReference type="Pfam" id="PF00849"/>
    </source>
</evidence>
<name>A0A1I3QVU0_9FLAO</name>
<dbReference type="GO" id="GO:0009982">
    <property type="term" value="F:pseudouridine synthase activity"/>
    <property type="evidence" value="ECO:0007669"/>
    <property type="project" value="InterPro"/>
</dbReference>
<evidence type="ECO:0000256" key="1">
    <source>
        <dbReference type="SAM" id="Coils"/>
    </source>
</evidence>
<dbReference type="GO" id="GO:0003723">
    <property type="term" value="F:RNA binding"/>
    <property type="evidence" value="ECO:0007669"/>
    <property type="project" value="InterPro"/>
</dbReference>
<keyword evidence="4" id="KW-1185">Reference proteome</keyword>
<evidence type="ECO:0000313" key="4">
    <source>
        <dbReference type="Proteomes" id="UP000243887"/>
    </source>
</evidence>
<keyword evidence="1" id="KW-0175">Coiled coil</keyword>
<feature type="domain" description="Pseudouridine synthase RsuA/RluA-like" evidence="2">
    <location>
        <begin position="365"/>
        <end position="513"/>
    </location>
</feature>
<dbReference type="Pfam" id="PF00849">
    <property type="entry name" value="PseudoU_synth_2"/>
    <property type="match status" value="1"/>
</dbReference>
<dbReference type="AlphaFoldDB" id="A0A1I3QVU0"/>
<accession>A0A1I3QVU0</accession>
<dbReference type="PROSITE" id="PS01129">
    <property type="entry name" value="PSI_RLU"/>
    <property type="match status" value="1"/>
</dbReference>
<dbReference type="PANTHER" id="PTHR21600">
    <property type="entry name" value="MITOCHONDRIAL RNA PSEUDOURIDINE SYNTHASE"/>
    <property type="match status" value="1"/>
</dbReference>